<keyword evidence="3" id="KW-0238">DNA-binding</keyword>
<reference evidence="9" key="2">
    <citation type="submission" date="2015-01" db="EMBL/GenBank/DDBJ databases">
        <title>Evolutionary Origins and Diversification of the Mycorrhizal Mutualists.</title>
        <authorList>
            <consortium name="DOE Joint Genome Institute"/>
            <consortium name="Mycorrhizal Genomics Consortium"/>
            <person name="Kohler A."/>
            <person name="Kuo A."/>
            <person name="Nagy L.G."/>
            <person name="Floudas D."/>
            <person name="Copeland A."/>
            <person name="Barry K.W."/>
            <person name="Cichocki N."/>
            <person name="Veneault-Fourrey C."/>
            <person name="LaButti K."/>
            <person name="Lindquist E.A."/>
            <person name="Lipzen A."/>
            <person name="Lundell T."/>
            <person name="Morin E."/>
            <person name="Murat C."/>
            <person name="Riley R."/>
            <person name="Ohm R."/>
            <person name="Sun H."/>
            <person name="Tunlid A."/>
            <person name="Henrissat B."/>
            <person name="Grigoriev I.V."/>
            <person name="Hibbett D.S."/>
            <person name="Martin F."/>
        </authorList>
    </citation>
    <scope>NUCLEOTIDE SEQUENCE [LARGE SCALE GENOMIC DNA]</scope>
    <source>
        <strain evidence="9">Marx 270</strain>
    </source>
</reference>
<feature type="region of interest" description="Disordered" evidence="5">
    <location>
        <begin position="303"/>
        <end position="324"/>
    </location>
</feature>
<evidence type="ECO:0000256" key="1">
    <source>
        <dbReference type="ARBA" id="ARBA00004123"/>
    </source>
</evidence>
<feature type="domain" description="Xylanolytic transcriptional activator regulatory" evidence="7">
    <location>
        <begin position="488"/>
        <end position="563"/>
    </location>
</feature>
<dbReference type="PANTHER" id="PTHR46910">
    <property type="entry name" value="TRANSCRIPTION FACTOR PDR1"/>
    <property type="match status" value="1"/>
</dbReference>
<feature type="compositionally biased region" description="Pro residues" evidence="5">
    <location>
        <begin position="226"/>
        <end position="255"/>
    </location>
</feature>
<keyword evidence="2" id="KW-0479">Metal-binding</keyword>
<organism evidence="8 9">
    <name type="scientific">Pisolithus tinctorius Marx 270</name>
    <dbReference type="NCBI Taxonomy" id="870435"/>
    <lineage>
        <taxon>Eukaryota</taxon>
        <taxon>Fungi</taxon>
        <taxon>Dikarya</taxon>
        <taxon>Basidiomycota</taxon>
        <taxon>Agaricomycotina</taxon>
        <taxon>Agaricomycetes</taxon>
        <taxon>Agaricomycetidae</taxon>
        <taxon>Boletales</taxon>
        <taxon>Sclerodermatineae</taxon>
        <taxon>Pisolithaceae</taxon>
        <taxon>Pisolithus</taxon>
    </lineage>
</organism>
<dbReference type="Pfam" id="PF00172">
    <property type="entry name" value="Zn_clus"/>
    <property type="match status" value="1"/>
</dbReference>
<evidence type="ECO:0000313" key="8">
    <source>
        <dbReference type="EMBL" id="KIO14975.1"/>
    </source>
</evidence>
<evidence type="ECO:0000256" key="4">
    <source>
        <dbReference type="ARBA" id="ARBA00023242"/>
    </source>
</evidence>
<sequence length="970" mass="107047">MTHILPPHTDLSLSPSLHSALQMDQQQQHLQQPQPQQAQQQAPPPSNKKRRKADGSENGISSPSEPRRLRRSHEACARCRSKKIKASPCDSKHPKCTACATAGVPCQQEDRHRQTLTLRGHTEYIEHQLALCDALLKRHIQGFTLANLNEICARDGVDIDGVPPTPPDFQNGQSFAQPHAGAPAPASSYFPPMVPPGYPHPLPIYSPYGHISMGPPGTYGPHMHPGFPPPHPQPIAGPPHQISPPSAPPHPPPPISSQEVKGQDPQSLDMSNTRAIAKSFGVNPLIVSESQLANANDKEDLAVGSGGLTSGRDQGINEASPPRDPAKWIKRTALTIPVGSPSVTSTLAFWLPKDRKMVNRIVEVYFTQLNTHRPVFFRSDFETRLNALYDDKNVQHDPGFVCSTYLILALGTLSDLNHRVSLIDSGTKAPGDSPILAKNLLSSDWPEYYEFFERALAVKPHLRVTISSLQALILLQWYLYTERQGRSLWRLVGSLVRLAIELGLHHDPTSQSHTFTDEEAQLRIRLWGIVMVHDRGTSILLGRPLAISPSDSNTPHPSRPVKGNPNDFTEHFLLSHPIAEIQADIINSLYAPASKSVDTIMRHATRIIKSMLEFRRQLPESYKHYFSGTEDWPLEKRQKLVQDITEDQGLTLLKFGISRILLLRALFSLKDLDYAHRSKALIDAIVTSHNIIVVHNQLIRFPNIAFFVSPIPLHIAAMVILYGHMSHCDRLTRQVMIEDVWMALDMLPRLRWRWERKDLNGGHPLISKLAEKVLNVNLRSIGPTKDPVLIPELDWETDCPGGSMLGSPSLMSHSQMHLQQKSSVMAHPQYQNAGHVGPSVYGPQRTISQNTTPVKSVGSGSSGTSSPEKLAEVPAGLFYPFYPENPMGGNQMSGAPGEGGPANGDGNNGDYTHLLAAAAAQPNGSYGCQPSQDSYMLEEILPSHIPHNNGHAGTVWGNIVSGPRFPRRPR</sequence>
<evidence type="ECO:0000259" key="6">
    <source>
        <dbReference type="SMART" id="SM00066"/>
    </source>
</evidence>
<feature type="compositionally biased region" description="Low complexity" evidence="5">
    <location>
        <begin position="851"/>
        <end position="867"/>
    </location>
</feature>
<evidence type="ECO:0000256" key="5">
    <source>
        <dbReference type="SAM" id="MobiDB-lite"/>
    </source>
</evidence>
<feature type="compositionally biased region" description="Gly residues" evidence="5">
    <location>
        <begin position="896"/>
        <end position="907"/>
    </location>
</feature>
<dbReference type="GO" id="GO:0006351">
    <property type="term" value="P:DNA-templated transcription"/>
    <property type="evidence" value="ECO:0007669"/>
    <property type="project" value="InterPro"/>
</dbReference>
<feature type="compositionally biased region" description="Polar residues" evidence="5">
    <location>
        <begin position="11"/>
        <end position="24"/>
    </location>
</feature>
<dbReference type="SMART" id="SM00906">
    <property type="entry name" value="Fungal_trans"/>
    <property type="match status" value="1"/>
</dbReference>
<evidence type="ECO:0008006" key="10">
    <source>
        <dbReference type="Google" id="ProtNLM"/>
    </source>
</evidence>
<accession>A0A0C3PL38</accession>
<comment type="subcellular location">
    <subcellularLocation>
        <location evidence="1">Nucleus</location>
    </subcellularLocation>
</comment>
<evidence type="ECO:0000256" key="3">
    <source>
        <dbReference type="ARBA" id="ARBA00023125"/>
    </source>
</evidence>
<dbReference type="HOGENOM" id="CLU_008026_1_0_1"/>
<dbReference type="GO" id="GO:0003677">
    <property type="term" value="F:DNA binding"/>
    <property type="evidence" value="ECO:0007669"/>
    <property type="project" value="UniProtKB-KW"/>
</dbReference>
<dbReference type="Proteomes" id="UP000054217">
    <property type="component" value="Unassembled WGS sequence"/>
</dbReference>
<feature type="region of interest" description="Disordered" evidence="5">
    <location>
        <begin position="1"/>
        <end position="72"/>
    </location>
</feature>
<reference evidence="8 9" key="1">
    <citation type="submission" date="2014-04" db="EMBL/GenBank/DDBJ databases">
        <authorList>
            <consortium name="DOE Joint Genome Institute"/>
            <person name="Kuo A."/>
            <person name="Kohler A."/>
            <person name="Costa M.D."/>
            <person name="Nagy L.G."/>
            <person name="Floudas D."/>
            <person name="Copeland A."/>
            <person name="Barry K.W."/>
            <person name="Cichocki N."/>
            <person name="Veneault-Fourrey C."/>
            <person name="LaButti K."/>
            <person name="Lindquist E.A."/>
            <person name="Lipzen A."/>
            <person name="Lundell T."/>
            <person name="Morin E."/>
            <person name="Murat C."/>
            <person name="Sun H."/>
            <person name="Tunlid A."/>
            <person name="Henrissat B."/>
            <person name="Grigoriev I.V."/>
            <person name="Hibbett D.S."/>
            <person name="Martin F."/>
            <person name="Nordberg H.P."/>
            <person name="Cantor M.N."/>
            <person name="Hua S.X."/>
        </authorList>
    </citation>
    <scope>NUCLEOTIDE SEQUENCE [LARGE SCALE GENOMIC DNA]</scope>
    <source>
        <strain evidence="8 9">Marx 270</strain>
    </source>
</reference>
<feature type="compositionally biased region" description="Low complexity" evidence="5">
    <location>
        <begin position="25"/>
        <end position="41"/>
    </location>
</feature>
<dbReference type="SMART" id="SM00066">
    <property type="entry name" value="GAL4"/>
    <property type="match status" value="1"/>
</dbReference>
<dbReference type="OrthoDB" id="4064873at2759"/>
<dbReference type="GO" id="GO:0000981">
    <property type="term" value="F:DNA-binding transcription factor activity, RNA polymerase II-specific"/>
    <property type="evidence" value="ECO:0007669"/>
    <property type="project" value="InterPro"/>
</dbReference>
<evidence type="ECO:0000313" key="9">
    <source>
        <dbReference type="Proteomes" id="UP000054217"/>
    </source>
</evidence>
<dbReference type="InterPro" id="IPR050987">
    <property type="entry name" value="AtrR-like"/>
</dbReference>
<evidence type="ECO:0000259" key="7">
    <source>
        <dbReference type="SMART" id="SM00906"/>
    </source>
</evidence>
<dbReference type="GO" id="GO:0005634">
    <property type="term" value="C:nucleus"/>
    <property type="evidence" value="ECO:0007669"/>
    <property type="project" value="UniProtKB-SubCell"/>
</dbReference>
<dbReference type="SUPFAM" id="SSF57701">
    <property type="entry name" value="Zn2/Cys6 DNA-binding domain"/>
    <property type="match status" value="1"/>
</dbReference>
<dbReference type="PANTHER" id="PTHR46910:SF3">
    <property type="entry name" value="HALOTOLERANCE PROTEIN 9-RELATED"/>
    <property type="match status" value="1"/>
</dbReference>
<feature type="region of interest" description="Disordered" evidence="5">
    <location>
        <begin position="219"/>
        <end position="268"/>
    </location>
</feature>
<dbReference type="STRING" id="870435.A0A0C3PL38"/>
<dbReference type="Gene3D" id="4.10.240.10">
    <property type="entry name" value="Zn(2)-C6 fungal-type DNA-binding domain"/>
    <property type="match status" value="1"/>
</dbReference>
<gene>
    <name evidence="8" type="ORF">M404DRAFT_118248</name>
</gene>
<name>A0A0C3PL38_PISTI</name>
<keyword evidence="4" id="KW-0539">Nucleus</keyword>
<dbReference type="AlphaFoldDB" id="A0A0C3PL38"/>
<feature type="region of interest" description="Disordered" evidence="5">
    <location>
        <begin position="889"/>
        <end position="909"/>
    </location>
</feature>
<dbReference type="InterPro" id="IPR007219">
    <property type="entry name" value="XnlR_reg_dom"/>
</dbReference>
<dbReference type="EMBL" id="KN831944">
    <property type="protein sequence ID" value="KIO14975.1"/>
    <property type="molecule type" value="Genomic_DNA"/>
</dbReference>
<dbReference type="CDD" id="cd00067">
    <property type="entry name" value="GAL4"/>
    <property type="match status" value="1"/>
</dbReference>
<protein>
    <recommendedName>
        <fullName evidence="10">Zn(2)-C6 fungal-type domain-containing protein</fullName>
    </recommendedName>
</protein>
<evidence type="ECO:0000256" key="2">
    <source>
        <dbReference type="ARBA" id="ARBA00022723"/>
    </source>
</evidence>
<dbReference type="InterPro" id="IPR036864">
    <property type="entry name" value="Zn2-C6_fun-type_DNA-bd_sf"/>
</dbReference>
<keyword evidence="9" id="KW-1185">Reference proteome</keyword>
<feature type="domain" description="Zn(2)-C6 fungal-type" evidence="6">
    <location>
        <begin position="70"/>
        <end position="117"/>
    </location>
</feature>
<proteinExistence type="predicted"/>
<dbReference type="InterPro" id="IPR001138">
    <property type="entry name" value="Zn2Cys6_DnaBD"/>
</dbReference>
<dbReference type="Pfam" id="PF04082">
    <property type="entry name" value="Fungal_trans"/>
    <property type="match status" value="1"/>
</dbReference>
<dbReference type="InParanoid" id="A0A0C3PL38"/>
<dbReference type="CDD" id="cd12148">
    <property type="entry name" value="fungal_TF_MHR"/>
    <property type="match status" value="1"/>
</dbReference>
<dbReference type="GO" id="GO:0008270">
    <property type="term" value="F:zinc ion binding"/>
    <property type="evidence" value="ECO:0007669"/>
    <property type="project" value="InterPro"/>
</dbReference>
<feature type="region of interest" description="Disordered" evidence="5">
    <location>
        <begin position="848"/>
        <end position="869"/>
    </location>
</feature>